<dbReference type="AlphaFoldDB" id="A0A0L7KQD4"/>
<sequence>MPAISRRSTLKSWLEDGWLRAPAGLLVPLRPIALNRALAVWNDLMHGGLNVQHLETFIE</sequence>
<dbReference type="EMBL" id="JTDY01007285">
    <property type="protein sequence ID" value="KOB65325.1"/>
    <property type="molecule type" value="Genomic_DNA"/>
</dbReference>
<reference evidence="1 2" key="1">
    <citation type="journal article" date="2015" name="Genome Biol. Evol.">
        <title>The genome of winter moth (Operophtera brumata) provides a genomic perspective on sexual dimorphism and phenology.</title>
        <authorList>
            <person name="Derks M.F."/>
            <person name="Smit S."/>
            <person name="Salis L."/>
            <person name="Schijlen E."/>
            <person name="Bossers A."/>
            <person name="Mateman C."/>
            <person name="Pijl A.S."/>
            <person name="de Ridder D."/>
            <person name="Groenen M.A."/>
            <person name="Visser M.E."/>
            <person name="Megens H.J."/>
        </authorList>
    </citation>
    <scope>NUCLEOTIDE SEQUENCE [LARGE SCALE GENOMIC DNA]</scope>
    <source>
        <strain evidence="1">WM2013NL</strain>
        <tissue evidence="1">Head and thorax</tissue>
    </source>
</reference>
<name>A0A0L7KQD4_OPEBR</name>
<proteinExistence type="predicted"/>
<evidence type="ECO:0000313" key="2">
    <source>
        <dbReference type="Proteomes" id="UP000037510"/>
    </source>
</evidence>
<keyword evidence="2" id="KW-1185">Reference proteome</keyword>
<feature type="non-terminal residue" evidence="1">
    <location>
        <position position="1"/>
    </location>
</feature>
<feature type="non-terminal residue" evidence="1">
    <location>
        <position position="59"/>
    </location>
</feature>
<evidence type="ECO:0000313" key="1">
    <source>
        <dbReference type="EMBL" id="KOB65325.1"/>
    </source>
</evidence>
<gene>
    <name evidence="1" type="ORF">OBRU01_21341</name>
</gene>
<accession>A0A0L7KQD4</accession>
<protein>
    <submittedName>
        <fullName evidence="1">Uncharacterized protein</fullName>
    </submittedName>
</protein>
<comment type="caution">
    <text evidence="1">The sequence shown here is derived from an EMBL/GenBank/DDBJ whole genome shotgun (WGS) entry which is preliminary data.</text>
</comment>
<organism evidence="1 2">
    <name type="scientific">Operophtera brumata</name>
    <name type="common">Winter moth</name>
    <name type="synonym">Phalaena brumata</name>
    <dbReference type="NCBI Taxonomy" id="104452"/>
    <lineage>
        <taxon>Eukaryota</taxon>
        <taxon>Metazoa</taxon>
        <taxon>Ecdysozoa</taxon>
        <taxon>Arthropoda</taxon>
        <taxon>Hexapoda</taxon>
        <taxon>Insecta</taxon>
        <taxon>Pterygota</taxon>
        <taxon>Neoptera</taxon>
        <taxon>Endopterygota</taxon>
        <taxon>Lepidoptera</taxon>
        <taxon>Glossata</taxon>
        <taxon>Ditrysia</taxon>
        <taxon>Geometroidea</taxon>
        <taxon>Geometridae</taxon>
        <taxon>Larentiinae</taxon>
        <taxon>Operophtera</taxon>
    </lineage>
</organism>
<dbReference type="Proteomes" id="UP000037510">
    <property type="component" value="Unassembled WGS sequence"/>
</dbReference>